<dbReference type="OrthoDB" id="3338687at2"/>
<evidence type="ECO:0000259" key="2">
    <source>
        <dbReference type="Pfam" id="PF01370"/>
    </source>
</evidence>
<evidence type="ECO:0000256" key="1">
    <source>
        <dbReference type="SAM" id="MobiDB-lite"/>
    </source>
</evidence>
<reference evidence="3 4" key="1">
    <citation type="submission" date="2019-09" db="EMBL/GenBank/DDBJ databases">
        <title>Phylogeny of genus Pseudoclavibacter and closely related genus.</title>
        <authorList>
            <person name="Li Y."/>
        </authorList>
    </citation>
    <scope>NUCLEOTIDE SEQUENCE [LARGE SCALE GENOMIC DNA]</scope>
    <source>
        <strain evidence="3 4">EGI 60007</strain>
    </source>
</reference>
<feature type="domain" description="NAD-dependent epimerase/dehydratase" evidence="2">
    <location>
        <begin position="3"/>
        <end position="246"/>
    </location>
</feature>
<dbReference type="Proteomes" id="UP000431744">
    <property type="component" value="Unassembled WGS sequence"/>
</dbReference>
<evidence type="ECO:0000313" key="3">
    <source>
        <dbReference type="EMBL" id="KAB1648280.1"/>
    </source>
</evidence>
<dbReference type="SUPFAM" id="SSF51735">
    <property type="entry name" value="NAD(P)-binding Rossmann-fold domains"/>
    <property type="match status" value="1"/>
</dbReference>
<feature type="region of interest" description="Disordered" evidence="1">
    <location>
        <begin position="349"/>
        <end position="387"/>
    </location>
</feature>
<feature type="region of interest" description="Disordered" evidence="1">
    <location>
        <begin position="547"/>
        <end position="581"/>
    </location>
</feature>
<keyword evidence="4" id="KW-1185">Reference proteome</keyword>
<dbReference type="AlphaFoldDB" id="A0A6H9WC86"/>
<dbReference type="RefSeq" id="WP_158029475.1">
    <property type="nucleotide sequence ID" value="NZ_BMHG01000001.1"/>
</dbReference>
<dbReference type="InterPro" id="IPR050177">
    <property type="entry name" value="Lipid_A_modif_metabolic_enz"/>
</dbReference>
<evidence type="ECO:0000313" key="4">
    <source>
        <dbReference type="Proteomes" id="UP000431744"/>
    </source>
</evidence>
<protein>
    <submittedName>
        <fullName evidence="3">NAD-dependent epimerase/dehydratase family protein</fullName>
    </submittedName>
</protein>
<dbReference type="PANTHER" id="PTHR43245">
    <property type="entry name" value="BIFUNCTIONAL POLYMYXIN RESISTANCE PROTEIN ARNA"/>
    <property type="match status" value="1"/>
</dbReference>
<dbReference type="Pfam" id="PF01370">
    <property type="entry name" value="Epimerase"/>
    <property type="match status" value="1"/>
</dbReference>
<organism evidence="3 4">
    <name type="scientific">Pseudoclavibacter endophyticus</name>
    <dbReference type="NCBI Taxonomy" id="1778590"/>
    <lineage>
        <taxon>Bacteria</taxon>
        <taxon>Bacillati</taxon>
        <taxon>Actinomycetota</taxon>
        <taxon>Actinomycetes</taxon>
        <taxon>Micrococcales</taxon>
        <taxon>Microbacteriaceae</taxon>
        <taxon>Pseudoclavibacter</taxon>
    </lineage>
</organism>
<dbReference type="InterPro" id="IPR001509">
    <property type="entry name" value="Epimerase_deHydtase"/>
</dbReference>
<sequence>MRIVIVGATGNAGTSVLRALHDSTDVTHVLGIARRMPDRSAEPYRHAEWRSIDIAAASEADNAEADLADAFRDADAVIHLAWLIQPNTERDLLRRVNVEGTRRVARAVAAAGVGHLVVASSVGAYAPDRARTLRDETWARGGIGTSHYSVDKVAQERVLDEIEEQFPELIVTRLRPALIFQADAASEIQRYFTNSFLPMQLLKVGRPPVLPLPAGLRGVQAVHGEDIGRAYAAAVVARKHGAFNICADDVLTPRQLASIIDHGRVLRIPDPIVRASIAAAHRARAIAADPGWLDMALQVPMMTNAKAKRELGWEPRHSAAHALESLLDGLIAGHGTDSVPMRPRDLKRAHVPATTRAAVSSPNLDNTDDGHKEQPWKEADDRPADGLPEGIDRELFGLYLSDHLTGATAGAARLERMAAAYIDTPVYAQLSEVANQVRLEREFLRRVIDSLGVRPRRHRQATAWVGERVARLKANGRITRRSPMSLVLEAEIMRSAVVGKLGGWQVLRDHAELLELDPGVFDDLANSVSRQVETLDHVHAYARQRAFRTDRETFRPAEAPGQDAPSAEQTPTPSSGDDDNH</sequence>
<proteinExistence type="predicted"/>
<comment type="caution">
    <text evidence="3">The sequence shown here is derived from an EMBL/GenBank/DDBJ whole genome shotgun (WGS) entry which is preliminary data.</text>
</comment>
<gene>
    <name evidence="3" type="ORF">F8O04_11280</name>
</gene>
<name>A0A6H9WC86_9MICO</name>
<dbReference type="Gene3D" id="3.40.50.720">
    <property type="entry name" value="NAD(P)-binding Rossmann-like Domain"/>
    <property type="match status" value="1"/>
</dbReference>
<dbReference type="InterPro" id="IPR036291">
    <property type="entry name" value="NAD(P)-bd_dom_sf"/>
</dbReference>
<dbReference type="EMBL" id="WBJY01000002">
    <property type="protein sequence ID" value="KAB1648280.1"/>
    <property type="molecule type" value="Genomic_DNA"/>
</dbReference>
<accession>A0A6H9WC86</accession>
<feature type="compositionally biased region" description="Basic and acidic residues" evidence="1">
    <location>
        <begin position="368"/>
        <end position="387"/>
    </location>
</feature>